<dbReference type="PROSITE" id="PS51447">
    <property type="entry name" value="FDX_ACB"/>
    <property type="match status" value="1"/>
</dbReference>
<organism evidence="2">
    <name type="scientific">gut metagenome</name>
    <dbReference type="NCBI Taxonomy" id="749906"/>
    <lineage>
        <taxon>unclassified sequences</taxon>
        <taxon>metagenomes</taxon>
        <taxon>organismal metagenomes</taxon>
    </lineage>
</organism>
<name>J9FM34_9ZZZZ</name>
<feature type="domain" description="FDX-ACB" evidence="1">
    <location>
        <begin position="20"/>
        <end position="34"/>
    </location>
</feature>
<accession>J9FM34</accession>
<comment type="caution">
    <text evidence="2">The sequence shown here is derived from an EMBL/GenBank/DDBJ whole genome shotgun (WGS) entry which is preliminary data.</text>
</comment>
<protein>
    <recommendedName>
        <fullName evidence="1">FDX-ACB domain-containing protein</fullName>
    </recommendedName>
</protein>
<proteinExistence type="predicted"/>
<dbReference type="InterPro" id="IPR005121">
    <property type="entry name" value="Fdx_antiC-bd"/>
</dbReference>
<gene>
    <name evidence="2" type="ORF">EVA_16406</name>
</gene>
<feature type="non-terminal residue" evidence="2">
    <location>
        <position position="34"/>
    </location>
</feature>
<dbReference type="EMBL" id="AMCI01005776">
    <property type="protein sequence ID" value="EJW95488.1"/>
    <property type="molecule type" value="Genomic_DNA"/>
</dbReference>
<sequence length="34" mass="3835">MQVLPLVEYATAVPKYHHLPKYPAMSRDIAVVVP</sequence>
<dbReference type="AlphaFoldDB" id="J9FM34"/>
<evidence type="ECO:0000259" key="1">
    <source>
        <dbReference type="PROSITE" id="PS51447"/>
    </source>
</evidence>
<evidence type="ECO:0000313" key="2">
    <source>
        <dbReference type="EMBL" id="EJW95488.1"/>
    </source>
</evidence>
<reference evidence="2" key="1">
    <citation type="journal article" date="2012" name="PLoS ONE">
        <title>Gene sets for utilization of primary and secondary nutrition supplies in the distal gut of endangered iberian lynx.</title>
        <authorList>
            <person name="Alcaide M."/>
            <person name="Messina E."/>
            <person name="Richter M."/>
            <person name="Bargiela R."/>
            <person name="Peplies J."/>
            <person name="Huws S.A."/>
            <person name="Newbold C.J."/>
            <person name="Golyshin P.N."/>
            <person name="Simon M.A."/>
            <person name="Lopez G."/>
            <person name="Yakimov M.M."/>
            <person name="Ferrer M."/>
        </authorList>
    </citation>
    <scope>NUCLEOTIDE SEQUENCE</scope>
</reference>